<dbReference type="SUPFAM" id="SSF63520">
    <property type="entry name" value="PTS-regulatory domain, PRD"/>
    <property type="match status" value="2"/>
</dbReference>
<evidence type="ECO:0000313" key="6">
    <source>
        <dbReference type="Proteomes" id="UP001438008"/>
    </source>
</evidence>
<dbReference type="Gene3D" id="2.30.24.10">
    <property type="entry name" value="CAT RNA-binding domain"/>
    <property type="match status" value="1"/>
</dbReference>
<keyword evidence="3" id="KW-0804">Transcription</keyword>
<sequence>MKITRVINNNTVATVANKKEIILMGSGIGFQKKPGDTVEVKKIEKVYQIRDRFFQKYEQIFRHIEPGIFKLVEQIQEYAEKELACTLSPQFVFALADHISFAVERQKKQEPLPNLMLQEIKLLYNREYQIGRYGKQLVEKEMGISLPEDEAGYFALHIVNTRMGEPSVDVNNILVLTNGILQILEAEMGIHCREDDFEYSRFLTHLKFLARRIFNQEQVQFGIMEGLYPGLLAREPKLEEIIEKIKNFISETFDYDISEEEAAYLAMHILRIRGQ</sequence>
<dbReference type="RefSeq" id="WP_349164884.1">
    <property type="nucleotide sequence ID" value="NZ_JBBMFE010000011.1"/>
</dbReference>
<dbReference type="Gene3D" id="1.10.1790.10">
    <property type="entry name" value="PRD domain"/>
    <property type="match status" value="2"/>
</dbReference>
<dbReference type="Proteomes" id="UP001438008">
    <property type="component" value="Unassembled WGS sequence"/>
</dbReference>
<dbReference type="SMART" id="SM01061">
    <property type="entry name" value="CAT_RBD"/>
    <property type="match status" value="1"/>
</dbReference>
<feature type="domain" description="PRD" evidence="4">
    <location>
        <begin position="169"/>
        <end position="275"/>
    </location>
</feature>
<dbReference type="Pfam" id="PF00874">
    <property type="entry name" value="PRD"/>
    <property type="match status" value="2"/>
</dbReference>
<dbReference type="EMBL" id="JBBMFE010000011">
    <property type="protein sequence ID" value="MEQ2473108.1"/>
    <property type="molecule type" value="Genomic_DNA"/>
</dbReference>
<accession>A0ABV1FJ54</accession>
<dbReference type="PANTHER" id="PTHR30185:SF18">
    <property type="entry name" value="TRANSCRIPTIONAL REGULATOR MTLR"/>
    <property type="match status" value="1"/>
</dbReference>
<protein>
    <submittedName>
        <fullName evidence="5">PRD domain-containing protein</fullName>
    </submittedName>
</protein>
<evidence type="ECO:0000256" key="1">
    <source>
        <dbReference type="ARBA" id="ARBA00022737"/>
    </source>
</evidence>
<dbReference type="InterPro" id="IPR050661">
    <property type="entry name" value="BglG_antiterminators"/>
</dbReference>
<dbReference type="InterPro" id="IPR004341">
    <property type="entry name" value="CAT_RNA-bd_dom"/>
</dbReference>
<evidence type="ECO:0000256" key="2">
    <source>
        <dbReference type="ARBA" id="ARBA00023015"/>
    </source>
</evidence>
<dbReference type="InterPro" id="IPR036650">
    <property type="entry name" value="CAT_RNA-bd_dom_sf"/>
</dbReference>
<keyword evidence="6" id="KW-1185">Reference proteome</keyword>
<reference evidence="5 6" key="1">
    <citation type="submission" date="2024-03" db="EMBL/GenBank/DDBJ databases">
        <title>Human intestinal bacterial collection.</title>
        <authorList>
            <person name="Pauvert C."/>
            <person name="Hitch T.C.A."/>
            <person name="Clavel T."/>
        </authorList>
    </citation>
    <scope>NUCLEOTIDE SEQUENCE [LARGE SCALE GENOMIC DNA]</scope>
    <source>
        <strain evidence="5 6">CLA-AA-H132</strain>
    </source>
</reference>
<feature type="domain" description="PRD" evidence="4">
    <location>
        <begin position="63"/>
        <end position="168"/>
    </location>
</feature>
<proteinExistence type="predicted"/>
<evidence type="ECO:0000256" key="3">
    <source>
        <dbReference type="ARBA" id="ARBA00023163"/>
    </source>
</evidence>
<dbReference type="SUPFAM" id="SSF50151">
    <property type="entry name" value="SacY-like RNA-binding domain"/>
    <property type="match status" value="1"/>
</dbReference>
<organism evidence="5 6">
    <name type="scientific">Laedolimicola intestinihominis</name>
    <dbReference type="NCBI Taxonomy" id="3133166"/>
    <lineage>
        <taxon>Bacteria</taxon>
        <taxon>Bacillati</taxon>
        <taxon>Bacillota</taxon>
        <taxon>Clostridia</taxon>
        <taxon>Lachnospirales</taxon>
        <taxon>Lachnospiraceae</taxon>
        <taxon>Laedolimicola</taxon>
    </lineage>
</organism>
<keyword evidence="2" id="KW-0805">Transcription regulation</keyword>
<evidence type="ECO:0000259" key="4">
    <source>
        <dbReference type="PROSITE" id="PS51372"/>
    </source>
</evidence>
<dbReference type="InterPro" id="IPR011608">
    <property type="entry name" value="PRD"/>
</dbReference>
<keyword evidence="1" id="KW-0677">Repeat</keyword>
<name>A0ABV1FJ54_9FIRM</name>
<gene>
    <name evidence="5" type="ORF">WMO29_11520</name>
</gene>
<dbReference type="Pfam" id="PF03123">
    <property type="entry name" value="CAT_RBD"/>
    <property type="match status" value="1"/>
</dbReference>
<dbReference type="PANTHER" id="PTHR30185">
    <property type="entry name" value="CRYPTIC BETA-GLUCOSIDE BGL OPERON ANTITERMINATOR"/>
    <property type="match status" value="1"/>
</dbReference>
<evidence type="ECO:0000313" key="5">
    <source>
        <dbReference type="EMBL" id="MEQ2473108.1"/>
    </source>
</evidence>
<dbReference type="InterPro" id="IPR036634">
    <property type="entry name" value="PRD_sf"/>
</dbReference>
<comment type="caution">
    <text evidence="5">The sequence shown here is derived from an EMBL/GenBank/DDBJ whole genome shotgun (WGS) entry which is preliminary data.</text>
</comment>
<dbReference type="PROSITE" id="PS51372">
    <property type="entry name" value="PRD_2"/>
    <property type="match status" value="2"/>
</dbReference>